<dbReference type="Proteomes" id="UP000245768">
    <property type="component" value="Unassembled WGS sequence"/>
</dbReference>
<dbReference type="RefSeq" id="XP_025380917.1">
    <property type="nucleotide sequence ID" value="XM_025524682.1"/>
</dbReference>
<dbReference type="InterPro" id="IPR051057">
    <property type="entry name" value="PI-PLC_domain"/>
</dbReference>
<dbReference type="GO" id="GO:0006629">
    <property type="term" value="P:lipid metabolic process"/>
    <property type="evidence" value="ECO:0007669"/>
    <property type="project" value="InterPro"/>
</dbReference>
<dbReference type="OrthoDB" id="1046782at2759"/>
<dbReference type="PANTHER" id="PTHR13593:SF148">
    <property type="entry name" value="PHOSPHATIDYLINOSITOL-SPECIFIC PHOSPHOLIPASE C X DOMAIN-CONTAINING PROTEIN"/>
    <property type="match status" value="1"/>
</dbReference>
<dbReference type="STRING" id="215250.A0A316YWU5"/>
<dbReference type="Pfam" id="PF00388">
    <property type="entry name" value="PI-PLC-X"/>
    <property type="match status" value="1"/>
</dbReference>
<dbReference type="EMBL" id="KZ819634">
    <property type="protein sequence ID" value="PWN93719.1"/>
    <property type="molecule type" value="Genomic_DNA"/>
</dbReference>
<dbReference type="InterPro" id="IPR000909">
    <property type="entry name" value="PLipase_C_PInositol-sp_X_dom"/>
</dbReference>
<gene>
    <name evidence="2" type="ORF">FA10DRAFT_299073</name>
</gene>
<reference evidence="2 3" key="1">
    <citation type="journal article" date="2018" name="Mol. Biol. Evol.">
        <title>Broad Genomic Sampling Reveals a Smut Pathogenic Ancestry of the Fungal Clade Ustilaginomycotina.</title>
        <authorList>
            <person name="Kijpornyongpan T."/>
            <person name="Mondo S.J."/>
            <person name="Barry K."/>
            <person name="Sandor L."/>
            <person name="Lee J."/>
            <person name="Lipzen A."/>
            <person name="Pangilinan J."/>
            <person name="LaButti K."/>
            <person name="Hainaut M."/>
            <person name="Henrissat B."/>
            <person name="Grigoriev I.V."/>
            <person name="Spatafora J.W."/>
            <person name="Aime M.C."/>
        </authorList>
    </citation>
    <scope>NUCLEOTIDE SEQUENCE [LARGE SCALE GENOMIC DNA]</scope>
    <source>
        <strain evidence="2 3">MCA 4198</strain>
    </source>
</reference>
<feature type="domain" description="Phosphatidylinositol-specific phospholipase C X" evidence="1">
    <location>
        <begin position="155"/>
        <end position="311"/>
    </location>
</feature>
<organism evidence="2 3">
    <name type="scientific">Acaromyces ingoldii</name>
    <dbReference type="NCBI Taxonomy" id="215250"/>
    <lineage>
        <taxon>Eukaryota</taxon>
        <taxon>Fungi</taxon>
        <taxon>Dikarya</taxon>
        <taxon>Basidiomycota</taxon>
        <taxon>Ustilaginomycotina</taxon>
        <taxon>Exobasidiomycetes</taxon>
        <taxon>Exobasidiales</taxon>
        <taxon>Cryptobasidiaceae</taxon>
        <taxon>Acaromyces</taxon>
    </lineage>
</organism>
<dbReference type="GO" id="GO:0008081">
    <property type="term" value="F:phosphoric diester hydrolase activity"/>
    <property type="evidence" value="ECO:0007669"/>
    <property type="project" value="InterPro"/>
</dbReference>
<dbReference type="Gene3D" id="3.20.20.190">
    <property type="entry name" value="Phosphatidylinositol (PI) phosphodiesterase"/>
    <property type="match status" value="1"/>
</dbReference>
<sequence length="483" mass="53315">MKDGRDIKLVFHSRLTYELHIDVGEATASLPPSRRSIVFPVPAHLVKGRKLDFRLGDGRRSVVYTVRVLRSSSLPRGVGATGSVASDEKRPLIARPSSAASTRARLWSSSSRPHQPLRLVYSRIDDDEEDNGGELHVLVLAARDPSTWLGSVPSSSSLSLLCLPGSHETLARYGWPFSQCQNTESTVAKQLEDGIRFMDIRLRPRGEKGKERLLAYHGSVDERIEFSAVLEQVWAFLEGPGKQETLVMSVKQEGGDQDTFINLLKTAYVDATPPPANDASPTAPRGRQRWFLENRVPTLGEVRGKIVLFSRFVIDPKFDFPGGISPPIWPDSYEGCFDYKLPTGQAVQTQDWYHIGSLSSIPRKFELICDLMDQGGRDPSTLALDFCNGSSVPWALPPSVAKGWLDDGSIVQRCSTLLATRGVNPRLRDRVADIMAAASSSYPQEKKLHQALDGLMVTFAIDFYAEPAAASDLVPLLIEANFQ</sequence>
<dbReference type="GeneID" id="37046598"/>
<evidence type="ECO:0000313" key="3">
    <source>
        <dbReference type="Proteomes" id="UP000245768"/>
    </source>
</evidence>
<dbReference type="SMART" id="SM00148">
    <property type="entry name" value="PLCXc"/>
    <property type="match status" value="1"/>
</dbReference>
<dbReference type="PROSITE" id="PS50007">
    <property type="entry name" value="PIPLC_X_DOMAIN"/>
    <property type="match status" value="1"/>
</dbReference>
<proteinExistence type="predicted"/>
<dbReference type="InParanoid" id="A0A316YWU5"/>
<dbReference type="PANTHER" id="PTHR13593">
    <property type="match status" value="1"/>
</dbReference>
<name>A0A316YWU5_9BASI</name>
<protein>
    <submittedName>
        <fullName evidence="2">PLC-like phosphodiesterase</fullName>
    </submittedName>
</protein>
<accession>A0A316YWU5</accession>
<keyword evidence="3" id="KW-1185">Reference proteome</keyword>
<dbReference type="AlphaFoldDB" id="A0A316YWU5"/>
<dbReference type="SUPFAM" id="SSF51695">
    <property type="entry name" value="PLC-like phosphodiesterases"/>
    <property type="match status" value="1"/>
</dbReference>
<evidence type="ECO:0000259" key="1">
    <source>
        <dbReference type="SMART" id="SM00148"/>
    </source>
</evidence>
<dbReference type="InterPro" id="IPR017946">
    <property type="entry name" value="PLC-like_Pdiesterase_TIM-brl"/>
</dbReference>
<evidence type="ECO:0000313" key="2">
    <source>
        <dbReference type="EMBL" id="PWN93719.1"/>
    </source>
</evidence>